<dbReference type="PANTHER" id="PTHR24221">
    <property type="entry name" value="ATP-BINDING CASSETTE SUB-FAMILY B"/>
    <property type="match status" value="1"/>
</dbReference>
<evidence type="ECO:0000256" key="4">
    <source>
        <dbReference type="ARBA" id="ARBA00022840"/>
    </source>
</evidence>
<dbReference type="InterPro" id="IPR011527">
    <property type="entry name" value="ABC1_TM_dom"/>
</dbReference>
<feature type="transmembrane region" description="Helical" evidence="8">
    <location>
        <begin position="297"/>
        <end position="320"/>
    </location>
</feature>
<keyword evidence="6 8" id="KW-0472">Membrane</keyword>
<keyword evidence="3" id="KW-0547">Nucleotide-binding</keyword>
<dbReference type="SUPFAM" id="SSF52540">
    <property type="entry name" value="P-loop containing nucleoside triphosphate hydrolases"/>
    <property type="match status" value="1"/>
</dbReference>
<keyword evidence="5 8" id="KW-1133">Transmembrane helix</keyword>
<accession>A0ABW2SIA5</accession>
<evidence type="ECO:0000259" key="10">
    <source>
        <dbReference type="PROSITE" id="PS50929"/>
    </source>
</evidence>
<dbReference type="SMART" id="SM00382">
    <property type="entry name" value="AAA"/>
    <property type="match status" value="1"/>
</dbReference>
<dbReference type="InterPro" id="IPR003439">
    <property type="entry name" value="ABC_transporter-like_ATP-bd"/>
</dbReference>
<evidence type="ECO:0000256" key="8">
    <source>
        <dbReference type="SAM" id="Phobius"/>
    </source>
</evidence>
<feature type="transmembrane region" description="Helical" evidence="8">
    <location>
        <begin position="101"/>
        <end position="124"/>
    </location>
</feature>
<dbReference type="PANTHER" id="PTHR24221:SF590">
    <property type="entry name" value="COMPONENT LINKED WITH THE ASSEMBLY OF CYTOCHROME' TRANSPORT TRANSMEMBRANE ATP-BINDING PROTEIN ABC TRANSPORTER CYDD-RELATED"/>
    <property type="match status" value="1"/>
</dbReference>
<dbReference type="InterPro" id="IPR027417">
    <property type="entry name" value="P-loop_NTPase"/>
</dbReference>
<dbReference type="Pfam" id="PF00664">
    <property type="entry name" value="ABC_membrane"/>
    <property type="match status" value="1"/>
</dbReference>
<reference evidence="12" key="1">
    <citation type="journal article" date="2019" name="Int. J. Syst. Evol. Microbiol.">
        <title>The Global Catalogue of Microorganisms (GCM) 10K type strain sequencing project: providing services to taxonomists for standard genome sequencing and annotation.</title>
        <authorList>
            <consortium name="The Broad Institute Genomics Platform"/>
            <consortium name="The Broad Institute Genome Sequencing Center for Infectious Disease"/>
            <person name="Wu L."/>
            <person name="Ma J."/>
        </authorList>
    </citation>
    <scope>NUCLEOTIDE SEQUENCE [LARGE SCALE GENOMIC DNA]</scope>
    <source>
        <strain evidence="12">CCUG 56698</strain>
    </source>
</reference>
<feature type="region of interest" description="Disordered" evidence="7">
    <location>
        <begin position="1"/>
        <end position="29"/>
    </location>
</feature>
<dbReference type="EMBL" id="JBHTEF010000001">
    <property type="protein sequence ID" value="MFC7579856.1"/>
    <property type="molecule type" value="Genomic_DNA"/>
</dbReference>
<dbReference type="Gene3D" id="1.20.1560.10">
    <property type="entry name" value="ABC transporter type 1, transmembrane domain"/>
    <property type="match status" value="1"/>
</dbReference>
<dbReference type="InterPro" id="IPR036640">
    <property type="entry name" value="ABC1_TM_sf"/>
</dbReference>
<dbReference type="InterPro" id="IPR003593">
    <property type="entry name" value="AAA+_ATPase"/>
</dbReference>
<feature type="domain" description="ABC transporter" evidence="9">
    <location>
        <begin position="382"/>
        <end position="614"/>
    </location>
</feature>
<evidence type="ECO:0000259" key="9">
    <source>
        <dbReference type="PROSITE" id="PS50893"/>
    </source>
</evidence>
<dbReference type="InterPro" id="IPR039421">
    <property type="entry name" value="Type_1_exporter"/>
</dbReference>
<evidence type="ECO:0000256" key="5">
    <source>
        <dbReference type="ARBA" id="ARBA00022989"/>
    </source>
</evidence>
<evidence type="ECO:0000256" key="7">
    <source>
        <dbReference type="SAM" id="MobiDB-lite"/>
    </source>
</evidence>
<dbReference type="InterPro" id="IPR017871">
    <property type="entry name" value="ABC_transporter-like_CS"/>
</dbReference>
<keyword evidence="4 11" id="KW-0067">ATP-binding</keyword>
<dbReference type="GO" id="GO:0005524">
    <property type="term" value="F:ATP binding"/>
    <property type="evidence" value="ECO:0007669"/>
    <property type="project" value="UniProtKB-KW"/>
</dbReference>
<feature type="transmembrane region" description="Helical" evidence="8">
    <location>
        <begin position="206"/>
        <end position="223"/>
    </location>
</feature>
<feature type="region of interest" description="Disordered" evidence="7">
    <location>
        <begin position="604"/>
        <end position="642"/>
    </location>
</feature>
<feature type="compositionally biased region" description="Basic and acidic residues" evidence="7">
    <location>
        <begin position="15"/>
        <end position="29"/>
    </location>
</feature>
<dbReference type="PROSITE" id="PS50893">
    <property type="entry name" value="ABC_TRANSPORTER_2"/>
    <property type="match status" value="1"/>
</dbReference>
<protein>
    <submittedName>
        <fullName evidence="11">ABC transporter ATP-binding protein</fullName>
    </submittedName>
</protein>
<sequence>MSAPQAIAERAPVPQDRERGDAPEDGDRFDLAALDADPRAKDRAGRAAMRELLRPVSGTLMLGRVLSGLSAVLAVAPYVALVDLGAQLLTAWNAGEAPDSARLMLTVNILLATFLGRLVLYFLALGITHFADARLGTILRDRIVATLAHAPLSWFSSTNSGRVRKVIQDDTRTLHTLVAHAPVETTSATVMPLALFAYAMYVDWRLGLLAVATFPLYAILQAYSMRDMATKTAEMDTRLSKVSAMMVEFVSGITVVKAFGQVGKAHRSYSRAADEFADFYLAWVSPLMRGSALSMAVVAPSVLLLVNLAGGAAMVGAGWVGPADVVTTALIALVLPASVEVIGTSSWAYQLAGASALRIVDILRTPVLAAPAGEVDLARHDVRFDHVRYSYGDTLAVDDVSLVLKEGTTTALIGPSGSGKSTLATLVARFDDPDAGSVSIGGADLRSLPTAQLYRTVAFVLQDPQLLRISVRDNIALGRPDASEEDIRAAAREAQIDDFIMTLPQGYDTVLGDDTSLSGGQAQRIAIARALVVDAPILLLDEATAFTDPESEAEIQRALDRLVEGRTVLVIAHRPASVIGADRIVVLDRGRVVASGTHAELAGEPHYEALWDQTSPGARPRGPAGDEGTDRAEGRDGEGDHA</sequence>
<keyword evidence="12" id="KW-1185">Reference proteome</keyword>
<dbReference type="SUPFAM" id="SSF90123">
    <property type="entry name" value="ABC transporter transmembrane region"/>
    <property type="match status" value="1"/>
</dbReference>
<evidence type="ECO:0000256" key="3">
    <source>
        <dbReference type="ARBA" id="ARBA00022741"/>
    </source>
</evidence>
<comment type="caution">
    <text evidence="11">The sequence shown here is derived from an EMBL/GenBank/DDBJ whole genome shotgun (WGS) entry which is preliminary data.</text>
</comment>
<proteinExistence type="predicted"/>
<feature type="compositionally biased region" description="Basic and acidic residues" evidence="7">
    <location>
        <begin position="628"/>
        <end position="642"/>
    </location>
</feature>
<feature type="transmembrane region" description="Helical" evidence="8">
    <location>
        <begin position="326"/>
        <end position="349"/>
    </location>
</feature>
<organism evidence="11 12">
    <name type="scientific">Schaalia naturae</name>
    <dbReference type="NCBI Taxonomy" id="635203"/>
    <lineage>
        <taxon>Bacteria</taxon>
        <taxon>Bacillati</taxon>
        <taxon>Actinomycetota</taxon>
        <taxon>Actinomycetes</taxon>
        <taxon>Actinomycetales</taxon>
        <taxon>Actinomycetaceae</taxon>
        <taxon>Schaalia</taxon>
    </lineage>
</organism>
<keyword evidence="2 8" id="KW-0812">Transmembrane</keyword>
<name>A0ABW2SIA5_9ACTO</name>
<evidence type="ECO:0000313" key="11">
    <source>
        <dbReference type="EMBL" id="MFC7579856.1"/>
    </source>
</evidence>
<dbReference type="RefSeq" id="WP_380971395.1">
    <property type="nucleotide sequence ID" value="NZ_JBHTEF010000001.1"/>
</dbReference>
<evidence type="ECO:0000256" key="6">
    <source>
        <dbReference type="ARBA" id="ARBA00023136"/>
    </source>
</evidence>
<comment type="subcellular location">
    <subcellularLocation>
        <location evidence="1">Cell membrane</location>
        <topology evidence="1">Multi-pass membrane protein</topology>
    </subcellularLocation>
</comment>
<feature type="domain" description="ABC transmembrane type-1" evidence="10">
    <location>
        <begin position="65"/>
        <end position="345"/>
    </location>
</feature>
<dbReference type="Proteomes" id="UP001596527">
    <property type="component" value="Unassembled WGS sequence"/>
</dbReference>
<dbReference type="Gene3D" id="3.40.50.300">
    <property type="entry name" value="P-loop containing nucleotide triphosphate hydrolases"/>
    <property type="match status" value="1"/>
</dbReference>
<evidence type="ECO:0000313" key="12">
    <source>
        <dbReference type="Proteomes" id="UP001596527"/>
    </source>
</evidence>
<dbReference type="PROSITE" id="PS50929">
    <property type="entry name" value="ABC_TM1F"/>
    <property type="match status" value="1"/>
</dbReference>
<evidence type="ECO:0000256" key="2">
    <source>
        <dbReference type="ARBA" id="ARBA00022692"/>
    </source>
</evidence>
<dbReference type="PROSITE" id="PS00211">
    <property type="entry name" value="ABC_TRANSPORTER_1"/>
    <property type="match status" value="1"/>
</dbReference>
<evidence type="ECO:0000256" key="1">
    <source>
        <dbReference type="ARBA" id="ARBA00004651"/>
    </source>
</evidence>
<dbReference type="Pfam" id="PF00005">
    <property type="entry name" value="ABC_tran"/>
    <property type="match status" value="1"/>
</dbReference>
<gene>
    <name evidence="11" type="ORF">ACFQWG_01245</name>
</gene>
<feature type="transmembrane region" description="Helical" evidence="8">
    <location>
        <begin position="59"/>
        <end position="81"/>
    </location>
</feature>